<reference evidence="1" key="1">
    <citation type="submission" date="2023-10" db="EMBL/GenBank/DDBJ databases">
        <authorList>
            <person name="Chen Y."/>
            <person name="Shah S."/>
            <person name="Dougan E. K."/>
            <person name="Thang M."/>
            <person name="Chan C."/>
        </authorList>
    </citation>
    <scope>NUCLEOTIDE SEQUENCE [LARGE SCALE GENOMIC DNA]</scope>
</reference>
<evidence type="ECO:0000313" key="2">
    <source>
        <dbReference type="Proteomes" id="UP001189429"/>
    </source>
</evidence>
<gene>
    <name evidence="1" type="ORF">PCOR1329_LOCUS80775</name>
</gene>
<name>A0ABN9XXI9_9DINO</name>
<dbReference type="Proteomes" id="UP001189429">
    <property type="component" value="Unassembled WGS sequence"/>
</dbReference>
<comment type="caution">
    <text evidence="1">The sequence shown here is derived from an EMBL/GenBank/DDBJ whole genome shotgun (WGS) entry which is preliminary data.</text>
</comment>
<organism evidence="1 2">
    <name type="scientific">Prorocentrum cordatum</name>
    <dbReference type="NCBI Taxonomy" id="2364126"/>
    <lineage>
        <taxon>Eukaryota</taxon>
        <taxon>Sar</taxon>
        <taxon>Alveolata</taxon>
        <taxon>Dinophyceae</taxon>
        <taxon>Prorocentrales</taxon>
        <taxon>Prorocentraceae</taxon>
        <taxon>Prorocentrum</taxon>
    </lineage>
</organism>
<accession>A0ABN9XXI9</accession>
<evidence type="ECO:0008006" key="3">
    <source>
        <dbReference type="Google" id="ProtNLM"/>
    </source>
</evidence>
<protein>
    <recommendedName>
        <fullName evidence="3">Decapping nuclease</fullName>
    </recommendedName>
</protein>
<proteinExistence type="predicted"/>
<keyword evidence="2" id="KW-1185">Reference proteome</keyword>
<dbReference type="EMBL" id="CAUYUJ010021480">
    <property type="protein sequence ID" value="CAK0904865.1"/>
    <property type="molecule type" value="Genomic_DNA"/>
</dbReference>
<sequence length="406" mass="45790">MWECCFSISSHARRYTAMQNGRATFCSLILPFSHFRSLQKVVSMRTADLFRGLPLAHLTPKSRGDILAAVARNVTGDLRKNKDRIKDPVPGLRVDGRQRPQCQAEYDWLCNGRRIECKSSQLQFNSRRSRWFFKFRAVKLSLQGHRAQDAFDDLVLVLYSPRRIYIYRHDLSTGLTTAGKLTPSRGHDIQIASTKTLCWRTGLESILAKLDAGTTACERVADLPLEDYRISHAISKRNAHTMHNVYKNVPLASLSPPVRGLVLQRLAQEVDDVVSQISSTPAGCSAVYDWSRNGVRVECKSSQLTWCMRKKVWQVMFAHVKIVGNLRQNSVFDELHVVVFSPRGIYIYHHDLKLGVSSAGVATQAEGCSIVVHASCKDVSWSDGLDSILSKLDRGGCRRLAHIHWD</sequence>
<evidence type="ECO:0000313" key="1">
    <source>
        <dbReference type="EMBL" id="CAK0904865.1"/>
    </source>
</evidence>